<accession>A0ABC8LLL4</accession>
<feature type="compositionally biased region" description="Basic and acidic residues" evidence="1">
    <location>
        <begin position="36"/>
        <end position="55"/>
    </location>
</feature>
<name>A0ABC8LLL4_ERUVS</name>
<keyword evidence="3" id="KW-1185">Reference proteome</keyword>
<evidence type="ECO:0000313" key="2">
    <source>
        <dbReference type="EMBL" id="CAH8384597.1"/>
    </source>
</evidence>
<dbReference type="EMBL" id="CAKOAT010629598">
    <property type="protein sequence ID" value="CAH8384597.1"/>
    <property type="molecule type" value="Genomic_DNA"/>
</dbReference>
<reference evidence="2 3" key="1">
    <citation type="submission" date="2022-03" db="EMBL/GenBank/DDBJ databases">
        <authorList>
            <person name="Macdonald S."/>
            <person name="Ahmed S."/>
            <person name="Newling K."/>
        </authorList>
    </citation>
    <scope>NUCLEOTIDE SEQUENCE [LARGE SCALE GENOMIC DNA]</scope>
</reference>
<protein>
    <submittedName>
        <fullName evidence="2">Uncharacterized protein</fullName>
    </submittedName>
</protein>
<gene>
    <name evidence="2" type="ORF">ERUC_LOCUS37080</name>
</gene>
<evidence type="ECO:0000313" key="3">
    <source>
        <dbReference type="Proteomes" id="UP001642260"/>
    </source>
</evidence>
<comment type="caution">
    <text evidence="2">The sequence shown here is derived from an EMBL/GenBank/DDBJ whole genome shotgun (WGS) entry which is preliminary data.</text>
</comment>
<feature type="region of interest" description="Disordered" evidence="1">
    <location>
        <begin position="24"/>
        <end position="75"/>
    </location>
</feature>
<dbReference type="AlphaFoldDB" id="A0ABC8LLL4"/>
<proteinExistence type="predicted"/>
<organism evidence="2 3">
    <name type="scientific">Eruca vesicaria subsp. sativa</name>
    <name type="common">Garden rocket</name>
    <name type="synonym">Eruca sativa</name>
    <dbReference type="NCBI Taxonomy" id="29727"/>
    <lineage>
        <taxon>Eukaryota</taxon>
        <taxon>Viridiplantae</taxon>
        <taxon>Streptophyta</taxon>
        <taxon>Embryophyta</taxon>
        <taxon>Tracheophyta</taxon>
        <taxon>Spermatophyta</taxon>
        <taxon>Magnoliopsida</taxon>
        <taxon>eudicotyledons</taxon>
        <taxon>Gunneridae</taxon>
        <taxon>Pentapetalae</taxon>
        <taxon>rosids</taxon>
        <taxon>malvids</taxon>
        <taxon>Brassicales</taxon>
        <taxon>Brassicaceae</taxon>
        <taxon>Brassiceae</taxon>
        <taxon>Eruca</taxon>
    </lineage>
</organism>
<evidence type="ECO:0000256" key="1">
    <source>
        <dbReference type="SAM" id="MobiDB-lite"/>
    </source>
</evidence>
<sequence length="75" mass="8888">MVDQSAITPSSKLQLTTPWRIRPFSTFDYKPKPKPLKAERERGRKERDKEEKESGTLRFRQKTGLKVPRDHHDLL</sequence>
<dbReference type="Proteomes" id="UP001642260">
    <property type="component" value="Unassembled WGS sequence"/>
</dbReference>